<feature type="region of interest" description="Disordered" evidence="1">
    <location>
        <begin position="1"/>
        <end position="55"/>
    </location>
</feature>
<evidence type="ECO:0000313" key="2">
    <source>
        <dbReference type="EMBL" id="PYH89053.1"/>
    </source>
</evidence>
<evidence type="ECO:0000313" key="3">
    <source>
        <dbReference type="Proteomes" id="UP000247810"/>
    </source>
</evidence>
<gene>
    <name evidence="2" type="ORF">BO71DRAFT_403388</name>
</gene>
<dbReference type="EMBL" id="KZ826051">
    <property type="protein sequence ID" value="PYH89053.1"/>
    <property type="molecule type" value="Genomic_DNA"/>
</dbReference>
<reference evidence="2 3" key="1">
    <citation type="submission" date="2018-02" db="EMBL/GenBank/DDBJ databases">
        <title>The genomes of Aspergillus section Nigri reveals drivers in fungal speciation.</title>
        <authorList>
            <consortium name="DOE Joint Genome Institute"/>
            <person name="Vesth T.C."/>
            <person name="Nybo J."/>
            <person name="Theobald S."/>
            <person name="Brandl J."/>
            <person name="Frisvad J.C."/>
            <person name="Nielsen K.F."/>
            <person name="Lyhne E.K."/>
            <person name="Kogle M.E."/>
            <person name="Kuo A."/>
            <person name="Riley R."/>
            <person name="Clum A."/>
            <person name="Nolan M."/>
            <person name="Lipzen A."/>
            <person name="Salamov A."/>
            <person name="Henrissat B."/>
            <person name="Wiebenga A."/>
            <person name="De vries R.P."/>
            <person name="Grigoriev I.V."/>
            <person name="Mortensen U.H."/>
            <person name="Andersen M.R."/>
            <person name="Baker S.E."/>
        </authorList>
    </citation>
    <scope>NUCLEOTIDE SEQUENCE [LARGE SCALE GENOMIC DNA]</scope>
    <source>
        <strain evidence="2 3">CBS 707.79</strain>
    </source>
</reference>
<dbReference type="VEuPathDB" id="FungiDB:BO71DRAFT_403388"/>
<sequence length="55" mass="6201">MSVLPALPRRPNSPDRVSGCPERPPPPRSAQRIAPQRFKYRIPHNDTLAAGRSRE</sequence>
<name>A0A319DDE7_9EURO</name>
<keyword evidence="3" id="KW-1185">Reference proteome</keyword>
<dbReference type="AlphaFoldDB" id="A0A319DDE7"/>
<organism evidence="2 3">
    <name type="scientific">Aspergillus ellipticus CBS 707.79</name>
    <dbReference type="NCBI Taxonomy" id="1448320"/>
    <lineage>
        <taxon>Eukaryota</taxon>
        <taxon>Fungi</taxon>
        <taxon>Dikarya</taxon>
        <taxon>Ascomycota</taxon>
        <taxon>Pezizomycotina</taxon>
        <taxon>Eurotiomycetes</taxon>
        <taxon>Eurotiomycetidae</taxon>
        <taxon>Eurotiales</taxon>
        <taxon>Aspergillaceae</taxon>
        <taxon>Aspergillus</taxon>
        <taxon>Aspergillus subgen. Circumdati</taxon>
    </lineage>
</organism>
<dbReference type="Proteomes" id="UP000247810">
    <property type="component" value="Unassembled WGS sequence"/>
</dbReference>
<protein>
    <submittedName>
        <fullName evidence="2">Uncharacterized protein</fullName>
    </submittedName>
</protein>
<accession>A0A319DDE7</accession>
<proteinExistence type="predicted"/>
<evidence type="ECO:0000256" key="1">
    <source>
        <dbReference type="SAM" id="MobiDB-lite"/>
    </source>
</evidence>